<evidence type="ECO:0000313" key="12">
    <source>
        <dbReference type="RefSeq" id="XP_022112249.1"/>
    </source>
</evidence>
<evidence type="ECO:0000256" key="2">
    <source>
        <dbReference type="ARBA" id="ARBA00008124"/>
    </source>
</evidence>
<keyword evidence="9" id="KW-0325">Glycoprotein</keyword>
<dbReference type="KEGG" id="aplc:110991249"/>
<keyword evidence="6" id="KW-1133">Transmembrane helix</keyword>
<dbReference type="RefSeq" id="XP_022112249.1">
    <property type="nucleotide sequence ID" value="XM_022256557.1"/>
</dbReference>
<organism evidence="11 13">
    <name type="scientific">Acanthaster planci</name>
    <name type="common">Crown-of-thorns starfish</name>
    <dbReference type="NCBI Taxonomy" id="133434"/>
    <lineage>
        <taxon>Eukaryota</taxon>
        <taxon>Metazoa</taxon>
        <taxon>Echinodermata</taxon>
        <taxon>Eleutherozoa</taxon>
        <taxon>Asterozoa</taxon>
        <taxon>Asteroidea</taxon>
        <taxon>Valvatacea</taxon>
        <taxon>Valvatida</taxon>
        <taxon>Acanthasteridae</taxon>
        <taxon>Acanthaster</taxon>
    </lineage>
</organism>
<dbReference type="GO" id="GO:0001733">
    <property type="term" value="F:galactosylceramide sulfotransferase activity"/>
    <property type="evidence" value="ECO:0007669"/>
    <property type="project" value="InterPro"/>
</dbReference>
<gene>
    <name evidence="12 13" type="primary">LOC110991249</name>
</gene>
<dbReference type="InterPro" id="IPR027417">
    <property type="entry name" value="P-loop_NTPase"/>
</dbReference>
<feature type="region of interest" description="Disordered" evidence="10">
    <location>
        <begin position="87"/>
        <end position="133"/>
    </location>
</feature>
<evidence type="ECO:0000256" key="7">
    <source>
        <dbReference type="ARBA" id="ARBA00023034"/>
    </source>
</evidence>
<evidence type="ECO:0000256" key="3">
    <source>
        <dbReference type="ARBA" id="ARBA00022679"/>
    </source>
</evidence>
<evidence type="ECO:0000313" key="13">
    <source>
        <dbReference type="RefSeq" id="XP_022112250.1"/>
    </source>
</evidence>
<comment type="subcellular location">
    <subcellularLocation>
        <location evidence="1">Golgi apparatus membrane</location>
        <topology evidence="1">Single-pass type II membrane protein</topology>
    </subcellularLocation>
</comment>
<keyword evidence="8" id="KW-0472">Membrane</keyword>
<accession>A0A8B8A5R0</accession>
<keyword evidence="7" id="KW-0333">Golgi apparatus</keyword>
<evidence type="ECO:0000256" key="10">
    <source>
        <dbReference type="SAM" id="MobiDB-lite"/>
    </source>
</evidence>
<dbReference type="Gene3D" id="3.40.50.300">
    <property type="entry name" value="P-loop containing nucleotide triphosphate hydrolases"/>
    <property type="match status" value="1"/>
</dbReference>
<evidence type="ECO:0000256" key="4">
    <source>
        <dbReference type="ARBA" id="ARBA00022692"/>
    </source>
</evidence>
<dbReference type="OrthoDB" id="514299at2759"/>
<evidence type="ECO:0000256" key="1">
    <source>
        <dbReference type="ARBA" id="ARBA00004323"/>
    </source>
</evidence>
<dbReference type="SUPFAM" id="SSF52540">
    <property type="entry name" value="P-loop containing nucleoside triphosphate hydrolases"/>
    <property type="match status" value="1"/>
</dbReference>
<evidence type="ECO:0000313" key="11">
    <source>
        <dbReference type="Proteomes" id="UP000694845"/>
    </source>
</evidence>
<keyword evidence="3" id="KW-0808">Transferase</keyword>
<dbReference type="PANTHER" id="PTHR14647:SF86">
    <property type="entry name" value="GALACTOSE-3-O-SULFOTRANSFERASE"/>
    <property type="match status" value="1"/>
</dbReference>
<dbReference type="RefSeq" id="XP_022112250.1">
    <property type="nucleotide sequence ID" value="XM_022256558.1"/>
</dbReference>
<dbReference type="GO" id="GO:0009247">
    <property type="term" value="P:glycolipid biosynthetic process"/>
    <property type="evidence" value="ECO:0007669"/>
    <property type="project" value="InterPro"/>
</dbReference>
<dbReference type="PANTHER" id="PTHR14647">
    <property type="entry name" value="GALACTOSE-3-O-SULFOTRANSFERASE"/>
    <property type="match status" value="1"/>
</dbReference>
<evidence type="ECO:0000256" key="5">
    <source>
        <dbReference type="ARBA" id="ARBA00022968"/>
    </source>
</evidence>
<proteinExistence type="inferred from homology"/>
<protein>
    <submittedName>
        <fullName evidence="12 13">Galactose-3-O-sulfotransferase 2-like</fullName>
    </submittedName>
</protein>
<comment type="similarity">
    <text evidence="2">Belongs to the galactose-3-O-sulfotransferase family.</text>
</comment>
<evidence type="ECO:0000256" key="8">
    <source>
        <dbReference type="ARBA" id="ARBA00023136"/>
    </source>
</evidence>
<dbReference type="InterPro" id="IPR009729">
    <property type="entry name" value="Gal-3-0_sulfotransfrase"/>
</dbReference>
<name>A0A8B8A5R0_ACAPL</name>
<dbReference type="AlphaFoldDB" id="A0A8B8A5R0"/>
<feature type="compositionally biased region" description="Polar residues" evidence="10">
    <location>
        <begin position="111"/>
        <end position="120"/>
    </location>
</feature>
<dbReference type="Pfam" id="PF06990">
    <property type="entry name" value="Gal-3-0_sulfotr"/>
    <property type="match status" value="1"/>
</dbReference>
<sequence>MTGWCKQAALVGLGATVLLMVTVGYLGFNDVKHLVVDTSSKISSKARSSLPILHKFVEGTADKLKNLTASAVSSFVPKTIDLNTKQHISYGSKNPGDAPRGISVPQKDASSDNSTSQETAHGTGEAPAKQGPVKSCRARSNIVLFKMHKCSSSTVQNILFRFGEEHHLNFVLPPVGNYLGHSPFNKRYMIKFPLKEYNILCHHTVFNARGMAEVMPVNSIYTTILRNPVPMFESLFTYNNMAYWYGLPNSRALELFLNRPNYYYRKSDGGILHVKNPMLYGLGLPKAALADPHAVDRKIEDLKGQFDLVMITEYFDESLVLLRHLMCWELDDIVYFVHNARSKSAVKTVPPKVAAKIRQWNYGDVKLYESFNRTFWQRVDAFGVDRMKEEVSKLRERNQYYKEHCIAEVTNQNSRVWHPQGIPIDSFLLRKEAAGDTMCVRMAEPELLYTDHIRQVQKSRYGLQ</sequence>
<dbReference type="OMA" id="MFRFAER"/>
<dbReference type="Proteomes" id="UP000694845">
    <property type="component" value="Unplaced"/>
</dbReference>
<evidence type="ECO:0000256" key="9">
    <source>
        <dbReference type="ARBA" id="ARBA00023180"/>
    </source>
</evidence>
<keyword evidence="11" id="KW-1185">Reference proteome</keyword>
<keyword evidence="5" id="KW-0735">Signal-anchor</keyword>
<keyword evidence="4" id="KW-0812">Transmembrane</keyword>
<dbReference type="GeneID" id="110991249"/>
<reference evidence="12 13" key="1">
    <citation type="submission" date="2025-04" db="UniProtKB">
        <authorList>
            <consortium name="RefSeq"/>
        </authorList>
    </citation>
    <scope>IDENTIFICATION</scope>
</reference>
<dbReference type="GO" id="GO:0000139">
    <property type="term" value="C:Golgi membrane"/>
    <property type="evidence" value="ECO:0007669"/>
    <property type="project" value="UniProtKB-SubCell"/>
</dbReference>
<evidence type="ECO:0000256" key="6">
    <source>
        <dbReference type="ARBA" id="ARBA00022989"/>
    </source>
</evidence>